<evidence type="ECO:0000259" key="6">
    <source>
        <dbReference type="Pfam" id="PF17657"/>
    </source>
</evidence>
<feature type="non-terminal residue" evidence="7">
    <location>
        <position position="1"/>
    </location>
</feature>
<sequence>LQMAMKVEGMPRHASTHAAGVVISGEPLTHYVPLQAGSEQAALTQYSMEHLEAIGLLKMDFLGLRTLSILERALNWVKLQHGITVDFRFIPDNDPATYAMLTRGETTGIFQLESSGVRRVLRDLKPTEFEDIVSVVALYRPGPMEFIPKYIQGKHGAIMVEYPHPDLEPILADTYGIIVYQEQIMQIASSMAGFSLGEADLLRRAVSKKKREVLDEQRAHFVEGSLKQRYTTEEANLVYDMIVRFADYGFPRAHAAAYGVLAFQT</sequence>
<evidence type="ECO:0000256" key="2">
    <source>
        <dbReference type="ARBA" id="ARBA00022695"/>
    </source>
</evidence>
<comment type="caution">
    <text evidence="7">The sequence shown here is derived from an EMBL/GenBank/DDBJ whole genome shotgun (WGS) entry which is preliminary data.</text>
</comment>
<keyword evidence="1" id="KW-0808">Transferase</keyword>
<feature type="non-terminal residue" evidence="7">
    <location>
        <position position="265"/>
    </location>
</feature>
<dbReference type="Pfam" id="PF17657">
    <property type="entry name" value="DNA_pol3_finger"/>
    <property type="match status" value="1"/>
</dbReference>
<name>A0ABS7CIS4_9BACL</name>
<dbReference type="InterPro" id="IPR011708">
    <property type="entry name" value="DNA_pol3_alpha_NTPase_dom"/>
</dbReference>
<dbReference type="PANTHER" id="PTHR32294:SF0">
    <property type="entry name" value="DNA POLYMERASE III SUBUNIT ALPHA"/>
    <property type="match status" value="1"/>
</dbReference>
<keyword evidence="8" id="KW-1185">Reference proteome</keyword>
<feature type="domain" description="Bacterial DNA polymerase III alpha subunit NTPase" evidence="5">
    <location>
        <begin position="2"/>
        <end position="63"/>
    </location>
</feature>
<dbReference type="PANTHER" id="PTHR32294">
    <property type="entry name" value="DNA POLYMERASE III SUBUNIT ALPHA"/>
    <property type="match status" value="1"/>
</dbReference>
<dbReference type="EMBL" id="JAHZIK010002471">
    <property type="protein sequence ID" value="MBW7460800.1"/>
    <property type="molecule type" value="Genomic_DNA"/>
</dbReference>
<evidence type="ECO:0000256" key="4">
    <source>
        <dbReference type="ARBA" id="ARBA00022932"/>
    </source>
</evidence>
<dbReference type="InterPro" id="IPR004805">
    <property type="entry name" value="DnaE2/DnaE/PolC"/>
</dbReference>
<proteinExistence type="predicted"/>
<evidence type="ECO:0000256" key="1">
    <source>
        <dbReference type="ARBA" id="ARBA00022679"/>
    </source>
</evidence>
<accession>A0ABS7CIS4</accession>
<dbReference type="InterPro" id="IPR040982">
    <property type="entry name" value="DNA_pol3_finger"/>
</dbReference>
<dbReference type="Pfam" id="PF07733">
    <property type="entry name" value="DNA_pol3_alpha"/>
    <property type="match status" value="1"/>
</dbReference>
<dbReference type="Proteomes" id="UP001519887">
    <property type="component" value="Unassembled WGS sequence"/>
</dbReference>
<keyword evidence="4" id="KW-0239">DNA-directed DNA polymerase</keyword>
<evidence type="ECO:0000313" key="7">
    <source>
        <dbReference type="EMBL" id="MBW7460800.1"/>
    </source>
</evidence>
<keyword evidence="3" id="KW-0235">DNA replication</keyword>
<evidence type="ECO:0000256" key="3">
    <source>
        <dbReference type="ARBA" id="ARBA00022705"/>
    </source>
</evidence>
<gene>
    <name evidence="7" type="ORF">K0U00_42720</name>
</gene>
<feature type="domain" description="DNA polymerase III alpha subunit finger" evidence="6">
    <location>
        <begin position="66"/>
        <end position="228"/>
    </location>
</feature>
<evidence type="ECO:0000259" key="5">
    <source>
        <dbReference type="Pfam" id="PF07733"/>
    </source>
</evidence>
<evidence type="ECO:0000313" key="8">
    <source>
        <dbReference type="Proteomes" id="UP001519887"/>
    </source>
</evidence>
<keyword evidence="2" id="KW-0548">Nucleotidyltransferase</keyword>
<protein>
    <submittedName>
        <fullName evidence="7">DNA polymerase III subunit alpha</fullName>
    </submittedName>
</protein>
<organism evidence="7 8">
    <name type="scientific">Paenibacillus sepulcri</name>
    <dbReference type="NCBI Taxonomy" id="359917"/>
    <lineage>
        <taxon>Bacteria</taxon>
        <taxon>Bacillati</taxon>
        <taxon>Bacillota</taxon>
        <taxon>Bacilli</taxon>
        <taxon>Bacillales</taxon>
        <taxon>Paenibacillaceae</taxon>
        <taxon>Paenibacillus</taxon>
    </lineage>
</organism>
<reference evidence="7 8" key="1">
    <citation type="submission" date="2021-07" db="EMBL/GenBank/DDBJ databases">
        <title>Paenibacillus radiodurans sp. nov., isolated from the southeastern edge of Tengger Desert.</title>
        <authorList>
            <person name="Zhang G."/>
        </authorList>
    </citation>
    <scope>NUCLEOTIDE SEQUENCE [LARGE SCALE GENOMIC DNA]</scope>
    <source>
        <strain evidence="7 8">CCM 7311</strain>
    </source>
</reference>